<keyword evidence="5 12" id="KW-0436">Ligase</keyword>
<dbReference type="GO" id="GO:0004832">
    <property type="term" value="F:valine-tRNA ligase activity"/>
    <property type="evidence" value="ECO:0007669"/>
    <property type="project" value="UniProtKB-EC"/>
</dbReference>
<evidence type="ECO:0000256" key="10">
    <source>
        <dbReference type="ARBA" id="ARBA00029936"/>
    </source>
</evidence>
<dbReference type="SUPFAM" id="SSF47323">
    <property type="entry name" value="Anticodon-binding domain of a subclass of class I aminoacyl-tRNA synthetases"/>
    <property type="match status" value="1"/>
</dbReference>
<keyword evidence="16" id="KW-1185">Reference proteome</keyword>
<comment type="caution">
    <text evidence="15">The sequence shown here is derived from an EMBL/GenBank/DDBJ whole genome shotgun (WGS) entry which is preliminary data.</text>
</comment>
<dbReference type="FunFam" id="3.90.740.10:FF:000005">
    <property type="entry name" value="Valine--tRNA ligase, mitochondrial"/>
    <property type="match status" value="1"/>
</dbReference>
<reference evidence="15" key="1">
    <citation type="submission" date="2021-10" db="EMBL/GenBank/DDBJ databases">
        <title>Melipona bicolor Genome sequencing and assembly.</title>
        <authorList>
            <person name="Araujo N.S."/>
            <person name="Arias M.C."/>
        </authorList>
    </citation>
    <scope>NUCLEOTIDE SEQUENCE</scope>
    <source>
        <strain evidence="15">USP_2M_L1-L4_2017</strain>
        <tissue evidence="15">Whole body</tissue>
    </source>
</reference>
<evidence type="ECO:0000256" key="4">
    <source>
        <dbReference type="ARBA" id="ARBA00022490"/>
    </source>
</evidence>
<evidence type="ECO:0000256" key="12">
    <source>
        <dbReference type="RuleBase" id="RU363035"/>
    </source>
</evidence>
<dbReference type="Gene3D" id="3.90.740.10">
    <property type="entry name" value="Valyl/Leucyl/Isoleucyl-tRNA synthetase, editing domain"/>
    <property type="match status" value="1"/>
</dbReference>
<evidence type="ECO:0000256" key="8">
    <source>
        <dbReference type="ARBA" id="ARBA00022917"/>
    </source>
</evidence>
<keyword evidence="4" id="KW-0963">Cytoplasm</keyword>
<protein>
    <recommendedName>
        <fullName evidence="3">valine--tRNA ligase</fullName>
        <ecNumber evidence="3">6.1.1.9</ecNumber>
    </recommendedName>
    <alternativeName>
        <fullName evidence="10">Valyl-tRNA synthetase</fullName>
    </alternativeName>
</protein>
<dbReference type="InterPro" id="IPR014729">
    <property type="entry name" value="Rossmann-like_a/b/a_fold"/>
</dbReference>
<keyword evidence="6 12" id="KW-0547">Nucleotide-binding</keyword>
<dbReference type="GO" id="GO:0005829">
    <property type="term" value="C:cytosol"/>
    <property type="evidence" value="ECO:0007669"/>
    <property type="project" value="TreeGrafter"/>
</dbReference>
<keyword evidence="7 12" id="KW-0067">ATP-binding</keyword>
<dbReference type="Pfam" id="PF00133">
    <property type="entry name" value="tRNA-synt_1"/>
    <property type="match status" value="1"/>
</dbReference>
<dbReference type="FunFam" id="3.40.50.620:FF:000078">
    <property type="entry name" value="Valine--tRNA ligase, mitochondrial"/>
    <property type="match status" value="1"/>
</dbReference>
<evidence type="ECO:0000256" key="2">
    <source>
        <dbReference type="ARBA" id="ARBA00005594"/>
    </source>
</evidence>
<comment type="similarity">
    <text evidence="2 12">Belongs to the class-I aminoacyl-tRNA synthetase family.</text>
</comment>
<dbReference type="SUPFAM" id="SSF52374">
    <property type="entry name" value="Nucleotidylyl transferase"/>
    <property type="match status" value="1"/>
</dbReference>
<evidence type="ECO:0000259" key="14">
    <source>
        <dbReference type="Pfam" id="PF08264"/>
    </source>
</evidence>
<dbReference type="InterPro" id="IPR013155">
    <property type="entry name" value="M/V/L/I-tRNA-synth_anticd-bd"/>
</dbReference>
<evidence type="ECO:0000313" key="16">
    <source>
        <dbReference type="Proteomes" id="UP001177670"/>
    </source>
</evidence>
<sequence length="934" mass="108893">MTVMQCKNLQRLNSYYKYCCNKFSTQHLSDFPKTFNAKEAEHEWYQIWKNNDYFTIKDNEKETLKMLLPPPNVTGTLHLGHALTVVIQDILARWYRMKGHPVIWIPAFDHAGIATQMMVEKHLFKTKGINKSTMGKDQFLSFVWQWKNEKQNIMKSQLETLGASLDWSREYFTMSKNHNIAVIEALVMLNKRNLLYRRKDLINWSPTLCSTISDIEVERVYLTKKTQFQVPGYKRMVTFGEIAHIAYPVKDSKYEIIVATTRPETVFGDVAIAVHPDDERYAKYIGRQVWHALRETYIPVISDTLVDREYGTGAIKVTPAHDPLDYQIAMNHQLEIIEVIDEHGNITETGKLFKGLPRFIAREKVLNELSNKGLLKSISDHNMYVPLCSRSHDVVEYLLKEQWFIKCEDMAWKAIQAVKQGHLKIIPNSYEDSWYNYLNNIRDWCISRQIWWGHSIPAYYVTVEGKTEWIISRTEDDAKTFVQNKYGRDIKLYKDQDVLDTWFSSAILPFAVMGWPKKSEDFEKYYPLTLMETGSDILFFWVARMVMLGLELTNCIPFNEVLLHGLLCDTYGKKMSKTTGNIVSPENIINGITLNDLVAQMKESYNAGLVSESALKRMLSANKKQFPNGIPEHGTDALRVTLCSHNIKKQHIKFDIMEFQTSKFFLNKIWQASKYILLMTGEQMYQKPTNMTIIDQWILSRLSLMINEVNDSFSQRDFHQVVASMKQFLYYEFCDYYLESTKWGYKNEDTDIHISHTYSLRKCLETFLRISAPVIPYLSDDLYKKLSNKFPEFVSIPSLMEGQYPMPEQFNEWRDVSLDERINEVINIILKIRAIMGNASKKLNPEVHIVTSKSEDFTFYNNVINLIKGGSKIFNILIFSKDNYTENKNSISYSYSPDCTLFIVIENSSILQQLEKNILEEDSCTKKLKSITLK</sequence>
<evidence type="ECO:0000256" key="11">
    <source>
        <dbReference type="ARBA" id="ARBA00047552"/>
    </source>
</evidence>
<dbReference type="Gene3D" id="3.40.50.620">
    <property type="entry name" value="HUPs"/>
    <property type="match status" value="2"/>
</dbReference>
<dbReference type="GO" id="GO:0002161">
    <property type="term" value="F:aminoacyl-tRNA deacylase activity"/>
    <property type="evidence" value="ECO:0007669"/>
    <property type="project" value="InterPro"/>
</dbReference>
<accession>A0AA40FGK0</accession>
<dbReference type="Pfam" id="PF08264">
    <property type="entry name" value="Anticodon_1"/>
    <property type="match status" value="1"/>
</dbReference>
<dbReference type="EC" id="6.1.1.9" evidence="3"/>
<dbReference type="InterPro" id="IPR009008">
    <property type="entry name" value="Val/Leu/Ile-tRNA-synth_edit"/>
</dbReference>
<feature type="domain" description="Aminoacyl-tRNA synthetase class Ia" evidence="13">
    <location>
        <begin position="44"/>
        <end position="647"/>
    </location>
</feature>
<comment type="catalytic activity">
    <reaction evidence="11">
        <text>tRNA(Val) + L-valine + ATP = L-valyl-tRNA(Val) + AMP + diphosphate</text>
        <dbReference type="Rhea" id="RHEA:10704"/>
        <dbReference type="Rhea" id="RHEA-COMP:9672"/>
        <dbReference type="Rhea" id="RHEA-COMP:9708"/>
        <dbReference type="ChEBI" id="CHEBI:30616"/>
        <dbReference type="ChEBI" id="CHEBI:33019"/>
        <dbReference type="ChEBI" id="CHEBI:57762"/>
        <dbReference type="ChEBI" id="CHEBI:78442"/>
        <dbReference type="ChEBI" id="CHEBI:78537"/>
        <dbReference type="ChEBI" id="CHEBI:456215"/>
        <dbReference type="EC" id="6.1.1.9"/>
    </reaction>
</comment>
<evidence type="ECO:0000256" key="3">
    <source>
        <dbReference type="ARBA" id="ARBA00013169"/>
    </source>
</evidence>
<dbReference type="NCBIfam" id="NF004349">
    <property type="entry name" value="PRK05729.1"/>
    <property type="match status" value="1"/>
</dbReference>
<name>A0AA40FGK0_9HYME</name>
<comment type="subcellular location">
    <subcellularLocation>
        <location evidence="1">Cytoplasm</location>
    </subcellularLocation>
</comment>
<dbReference type="InterPro" id="IPR009080">
    <property type="entry name" value="tRNAsynth_Ia_anticodon-bd"/>
</dbReference>
<dbReference type="InterPro" id="IPR001412">
    <property type="entry name" value="aa-tRNA-synth_I_CS"/>
</dbReference>
<dbReference type="EMBL" id="JAHYIQ010000042">
    <property type="protein sequence ID" value="KAK1118625.1"/>
    <property type="molecule type" value="Genomic_DNA"/>
</dbReference>
<evidence type="ECO:0000256" key="5">
    <source>
        <dbReference type="ARBA" id="ARBA00022598"/>
    </source>
</evidence>
<dbReference type="PRINTS" id="PR00986">
    <property type="entry name" value="TRNASYNTHVAL"/>
</dbReference>
<dbReference type="InterPro" id="IPR002303">
    <property type="entry name" value="Valyl-tRNA_ligase"/>
</dbReference>
<dbReference type="CDD" id="cd07962">
    <property type="entry name" value="Anticodon_Ia_Val"/>
    <property type="match status" value="1"/>
</dbReference>
<evidence type="ECO:0000256" key="6">
    <source>
        <dbReference type="ARBA" id="ARBA00022741"/>
    </source>
</evidence>
<evidence type="ECO:0000313" key="15">
    <source>
        <dbReference type="EMBL" id="KAK1118625.1"/>
    </source>
</evidence>
<dbReference type="SUPFAM" id="SSF50677">
    <property type="entry name" value="ValRS/IleRS/LeuRS editing domain"/>
    <property type="match status" value="1"/>
</dbReference>
<gene>
    <name evidence="15" type="ORF">K0M31_014930</name>
</gene>
<evidence type="ECO:0000256" key="9">
    <source>
        <dbReference type="ARBA" id="ARBA00023146"/>
    </source>
</evidence>
<keyword evidence="9 12" id="KW-0030">Aminoacyl-tRNA synthetase</keyword>
<organism evidence="15 16">
    <name type="scientific">Melipona bicolor</name>
    <dbReference type="NCBI Taxonomy" id="60889"/>
    <lineage>
        <taxon>Eukaryota</taxon>
        <taxon>Metazoa</taxon>
        <taxon>Ecdysozoa</taxon>
        <taxon>Arthropoda</taxon>
        <taxon>Hexapoda</taxon>
        <taxon>Insecta</taxon>
        <taxon>Pterygota</taxon>
        <taxon>Neoptera</taxon>
        <taxon>Endopterygota</taxon>
        <taxon>Hymenoptera</taxon>
        <taxon>Apocrita</taxon>
        <taxon>Aculeata</taxon>
        <taxon>Apoidea</taxon>
        <taxon>Anthophila</taxon>
        <taxon>Apidae</taxon>
        <taxon>Melipona</taxon>
    </lineage>
</organism>
<evidence type="ECO:0000259" key="13">
    <source>
        <dbReference type="Pfam" id="PF00133"/>
    </source>
</evidence>
<dbReference type="NCBIfam" id="TIGR00422">
    <property type="entry name" value="valS"/>
    <property type="match status" value="1"/>
</dbReference>
<dbReference type="CDD" id="cd00817">
    <property type="entry name" value="ValRS_core"/>
    <property type="match status" value="1"/>
</dbReference>
<dbReference type="PROSITE" id="PS00178">
    <property type="entry name" value="AA_TRNA_LIGASE_I"/>
    <property type="match status" value="1"/>
</dbReference>
<dbReference type="AlphaFoldDB" id="A0AA40FGK0"/>
<proteinExistence type="inferred from homology"/>
<feature type="domain" description="Methionyl/Valyl/Leucyl/Isoleucyl-tRNA synthetase anticodon-binding" evidence="14">
    <location>
        <begin position="695"/>
        <end position="841"/>
    </location>
</feature>
<evidence type="ECO:0000256" key="1">
    <source>
        <dbReference type="ARBA" id="ARBA00004496"/>
    </source>
</evidence>
<dbReference type="Gene3D" id="1.10.730.10">
    <property type="entry name" value="Isoleucyl-tRNA Synthetase, Domain 1"/>
    <property type="match status" value="1"/>
</dbReference>
<keyword evidence="8 12" id="KW-0648">Protein biosynthesis</keyword>
<evidence type="ECO:0000256" key="7">
    <source>
        <dbReference type="ARBA" id="ARBA00022840"/>
    </source>
</evidence>
<dbReference type="InterPro" id="IPR002300">
    <property type="entry name" value="aa-tRNA-synth_Ia"/>
</dbReference>
<dbReference type="GO" id="GO:0005524">
    <property type="term" value="F:ATP binding"/>
    <property type="evidence" value="ECO:0007669"/>
    <property type="project" value="UniProtKB-KW"/>
</dbReference>
<dbReference type="InterPro" id="IPR033705">
    <property type="entry name" value="Anticodon_Ia_Val"/>
</dbReference>
<dbReference type="Proteomes" id="UP001177670">
    <property type="component" value="Unassembled WGS sequence"/>
</dbReference>
<dbReference type="PANTHER" id="PTHR11946">
    <property type="entry name" value="VALYL-TRNA SYNTHETASES"/>
    <property type="match status" value="1"/>
</dbReference>
<dbReference type="GO" id="GO:0006438">
    <property type="term" value="P:valyl-tRNA aminoacylation"/>
    <property type="evidence" value="ECO:0007669"/>
    <property type="project" value="InterPro"/>
</dbReference>
<dbReference type="FunFam" id="3.40.50.620:FF:000020">
    <property type="entry name" value="Valine--tRNA ligase, mitochondrial"/>
    <property type="match status" value="1"/>
</dbReference>
<dbReference type="PANTHER" id="PTHR11946:SF109">
    <property type="entry name" value="VALINE--TRNA LIGASE"/>
    <property type="match status" value="1"/>
</dbReference>